<dbReference type="EMBL" id="PYGK01000003">
    <property type="protein sequence ID" value="PSL33269.1"/>
    <property type="molecule type" value="Genomic_DNA"/>
</dbReference>
<gene>
    <name evidence="3" type="ORF">CLV42_103252</name>
</gene>
<dbReference type="RefSeq" id="WP_106601596.1">
    <property type="nucleotide sequence ID" value="NZ_PYGK01000003.1"/>
</dbReference>
<feature type="domain" description="PIN like" evidence="2">
    <location>
        <begin position="24"/>
        <end position="258"/>
    </location>
</feature>
<sequence length="417" mass="49527">MRSLFSEYYKPENETLHAAWGSALVCFDTNVLLNLYKYTEDTREAFFASMRYLKDLNRLWIPYQVGLEYHRRRLDVLYKQVEIYRNLEVSLSSKLNEIKTMFNHFKKHPYLKVNDWIPEYEELFAKTQKEIRDLETIHPDYSVNDVILSRVTDLFDGLVGSDYNPKQLEDLYKDGKVRYEKQIPPGYKDEKKEDKKNENNQNNDKKSAADERRKFGDLIVWKQLIDKARERKIDVIFVTDDAKEDWWRLDKSGLARPELMKEFKEQTEHEVYIYKSELFLENATINFDIGIAQNAVDEVKDVKELDEEVNEVEESTAQTVIAKQILDGYLAPTWQEWARIIEGQKFDAGHERADEIFRSSMISRKLAEDYLRLQELAARHSRITQFYDRARNMIPKHLHEKPDNSRDLNPKEGESPN</sequence>
<name>A0A2P8GH20_9BACT</name>
<feature type="compositionally biased region" description="Basic and acidic residues" evidence="1">
    <location>
        <begin position="400"/>
        <end position="417"/>
    </location>
</feature>
<dbReference type="AlphaFoldDB" id="A0A2P8GH20"/>
<protein>
    <recommendedName>
        <fullName evidence="2">PIN like domain-containing protein</fullName>
    </recommendedName>
</protein>
<keyword evidence="4" id="KW-1185">Reference proteome</keyword>
<comment type="caution">
    <text evidence="3">The sequence shown here is derived from an EMBL/GenBank/DDBJ whole genome shotgun (WGS) entry which is preliminary data.</text>
</comment>
<evidence type="ECO:0000259" key="2">
    <source>
        <dbReference type="Pfam" id="PF18476"/>
    </source>
</evidence>
<dbReference type="OrthoDB" id="9182727at2"/>
<reference evidence="3 4" key="1">
    <citation type="submission" date="2018-03" db="EMBL/GenBank/DDBJ databases">
        <title>Genomic Encyclopedia of Archaeal and Bacterial Type Strains, Phase II (KMG-II): from individual species to whole genera.</title>
        <authorList>
            <person name="Goeker M."/>
        </authorList>
    </citation>
    <scope>NUCLEOTIDE SEQUENCE [LARGE SCALE GENOMIC DNA]</scope>
    <source>
        <strain evidence="3 4">DSM 18107</strain>
    </source>
</reference>
<feature type="region of interest" description="Disordered" evidence="1">
    <location>
        <begin position="398"/>
        <end position="417"/>
    </location>
</feature>
<organism evidence="3 4">
    <name type="scientific">Chitinophaga ginsengisoli</name>
    <dbReference type="NCBI Taxonomy" id="363837"/>
    <lineage>
        <taxon>Bacteria</taxon>
        <taxon>Pseudomonadati</taxon>
        <taxon>Bacteroidota</taxon>
        <taxon>Chitinophagia</taxon>
        <taxon>Chitinophagales</taxon>
        <taxon>Chitinophagaceae</taxon>
        <taxon>Chitinophaga</taxon>
    </lineage>
</organism>
<evidence type="ECO:0000256" key="1">
    <source>
        <dbReference type="SAM" id="MobiDB-lite"/>
    </source>
</evidence>
<dbReference type="Proteomes" id="UP000240978">
    <property type="component" value="Unassembled WGS sequence"/>
</dbReference>
<dbReference type="InterPro" id="IPR041578">
    <property type="entry name" value="PIN_8"/>
</dbReference>
<accession>A0A2P8GH20</accession>
<evidence type="ECO:0000313" key="3">
    <source>
        <dbReference type="EMBL" id="PSL33269.1"/>
    </source>
</evidence>
<proteinExistence type="predicted"/>
<feature type="region of interest" description="Disordered" evidence="1">
    <location>
        <begin position="183"/>
        <end position="209"/>
    </location>
</feature>
<evidence type="ECO:0000313" key="4">
    <source>
        <dbReference type="Proteomes" id="UP000240978"/>
    </source>
</evidence>
<dbReference type="Pfam" id="PF18476">
    <property type="entry name" value="PIN_8"/>
    <property type="match status" value="1"/>
</dbReference>